<gene>
    <name evidence="3" type="primary">LOC106533237</name>
</gene>
<dbReference type="InParanoid" id="A0A2I4CY74"/>
<dbReference type="OrthoDB" id="8447562at2759"/>
<organism evidence="2 3">
    <name type="scientific">Austrofundulus limnaeus</name>
    <name type="common">Annual killifish</name>
    <dbReference type="NCBI Taxonomy" id="52670"/>
    <lineage>
        <taxon>Eukaryota</taxon>
        <taxon>Metazoa</taxon>
        <taxon>Chordata</taxon>
        <taxon>Craniata</taxon>
        <taxon>Vertebrata</taxon>
        <taxon>Euteleostomi</taxon>
        <taxon>Actinopterygii</taxon>
        <taxon>Neopterygii</taxon>
        <taxon>Teleostei</taxon>
        <taxon>Neoteleostei</taxon>
        <taxon>Acanthomorphata</taxon>
        <taxon>Ovalentaria</taxon>
        <taxon>Atherinomorphae</taxon>
        <taxon>Cyprinodontiformes</taxon>
        <taxon>Rivulidae</taxon>
        <taxon>Austrofundulus</taxon>
    </lineage>
</organism>
<dbReference type="AlphaFoldDB" id="A0A2I4CY74"/>
<accession>A0A2I4CY74</accession>
<name>A0A2I4CY74_AUSLI</name>
<keyword evidence="2" id="KW-1185">Reference proteome</keyword>
<evidence type="ECO:0000313" key="3">
    <source>
        <dbReference type="RefSeq" id="XP_013884929.1"/>
    </source>
</evidence>
<dbReference type="KEGG" id="alim:106533237"/>
<feature type="compositionally biased region" description="Polar residues" evidence="1">
    <location>
        <begin position="253"/>
        <end position="271"/>
    </location>
</feature>
<proteinExistence type="predicted"/>
<feature type="compositionally biased region" description="Basic and acidic residues" evidence="1">
    <location>
        <begin position="223"/>
        <end position="235"/>
    </location>
</feature>
<dbReference type="GeneID" id="106533237"/>
<feature type="region of interest" description="Disordered" evidence="1">
    <location>
        <begin position="136"/>
        <end position="176"/>
    </location>
</feature>
<evidence type="ECO:0000313" key="2">
    <source>
        <dbReference type="Proteomes" id="UP000192220"/>
    </source>
</evidence>
<evidence type="ECO:0000256" key="1">
    <source>
        <dbReference type="SAM" id="MobiDB-lite"/>
    </source>
</evidence>
<dbReference type="STRING" id="52670.A0A2I4CY74"/>
<protein>
    <submittedName>
        <fullName evidence="3">Uncharacterized protein LOC106533237</fullName>
    </submittedName>
</protein>
<dbReference type="Proteomes" id="UP000192220">
    <property type="component" value="Unplaced"/>
</dbReference>
<sequence length="271" mass="31192">MFNLKTKEQSASHSEYAINWRKRMEEAYRLASRTSEEGREKAEGRYNQKIYGTDLYPGCRVLVRNFSERGGPGKLRSFWEDQVYVVTERKYDGGPVYEVRPEQGGGRAKVLHRNLLLPCDFLPVEQIQPEPLRPAKSKFKRHGNKQQEQQRVDLQSASDEEEDWRGIRGPTTEGYGQLSVQLRTEAEEFRPLPATQEPEDNTGQMEQHQDAQEEDGAEPEAVLEDRQGEELDHNNAEPSPTATRKYPPRNRQPAKTLTYDSLGQPSLSFRQ</sequence>
<dbReference type="RefSeq" id="XP_013884929.1">
    <property type="nucleotide sequence ID" value="XM_014029475.1"/>
</dbReference>
<reference evidence="3" key="1">
    <citation type="submission" date="2025-08" db="UniProtKB">
        <authorList>
            <consortium name="RefSeq"/>
        </authorList>
    </citation>
    <scope>IDENTIFICATION</scope>
</reference>
<feature type="region of interest" description="Disordered" evidence="1">
    <location>
        <begin position="194"/>
        <end position="271"/>
    </location>
</feature>
<feature type="compositionally biased region" description="Polar residues" evidence="1">
    <location>
        <begin position="146"/>
        <end position="157"/>
    </location>
</feature>
<feature type="compositionally biased region" description="Acidic residues" evidence="1">
    <location>
        <begin position="212"/>
        <end position="222"/>
    </location>
</feature>